<keyword evidence="2" id="KW-1185">Reference proteome</keyword>
<dbReference type="PROSITE" id="PS51365">
    <property type="entry name" value="RENAL_DIPEPTIDASE_2"/>
    <property type="match status" value="1"/>
</dbReference>
<dbReference type="PANTHER" id="PTHR10443:SF12">
    <property type="entry name" value="DIPEPTIDASE"/>
    <property type="match status" value="1"/>
</dbReference>
<protein>
    <submittedName>
        <fullName evidence="1">Membrane dipeptidase</fullName>
    </submittedName>
</protein>
<dbReference type="AlphaFoldDB" id="A0A4R4VJB5"/>
<evidence type="ECO:0000313" key="2">
    <source>
        <dbReference type="Proteomes" id="UP000295258"/>
    </source>
</evidence>
<accession>A0A4R4VJB5</accession>
<comment type="caution">
    <text evidence="1">The sequence shown here is derived from an EMBL/GenBank/DDBJ whole genome shotgun (WGS) entry which is preliminary data.</text>
</comment>
<reference evidence="1 2" key="1">
    <citation type="submission" date="2019-03" db="EMBL/GenBank/DDBJ databases">
        <title>Draft genome sequences of novel Actinobacteria.</title>
        <authorList>
            <person name="Sahin N."/>
            <person name="Ay H."/>
            <person name="Saygin H."/>
        </authorList>
    </citation>
    <scope>NUCLEOTIDE SEQUENCE [LARGE SCALE GENOMIC DNA]</scope>
    <source>
        <strain evidence="1 2">KC310</strain>
    </source>
</reference>
<dbReference type="GO" id="GO:0070573">
    <property type="term" value="F:metallodipeptidase activity"/>
    <property type="evidence" value="ECO:0007669"/>
    <property type="project" value="InterPro"/>
</dbReference>
<dbReference type="InterPro" id="IPR032466">
    <property type="entry name" value="Metal_Hydrolase"/>
</dbReference>
<dbReference type="CDD" id="cd01301">
    <property type="entry name" value="rDP_like"/>
    <property type="match status" value="1"/>
</dbReference>
<sequence>MGGTARGRRADRARRQVREISVSTITSVTRSARALHDSSIVVDGTCPGFHWRERLQTWIDGGVTCCVVSFVAFEDCRRAVSLLAEAFRYLRERPDRLVLATSAEQIRQAKTDGKLAVVLHFQGTHALEYEADLVELFWRLGVRVVQLAYNQRSPVGDGCEEPSDAGLSSLGRTVVAELNRLGIVIDVSHTGARTSHEAVALSTAPVVASHSNPAGLHPSSRNISDALIRDLAATGGLVGINGFPGFLSEESPPTLDRFVDAITYVADLVGVAHVGIGLDYTIRNPPMELYEQYVRDGIWSAATYPPPPWHFPSGLDDASGLPNLTQRLLERGYTEDETRAVLGGNWLRVFEQVWHETGSTT</sequence>
<dbReference type="EMBL" id="SMKO01000102">
    <property type="protein sequence ID" value="TDC99959.1"/>
    <property type="molecule type" value="Genomic_DNA"/>
</dbReference>
<dbReference type="Gene3D" id="3.20.20.140">
    <property type="entry name" value="Metal-dependent hydrolases"/>
    <property type="match status" value="1"/>
</dbReference>
<organism evidence="1 2">
    <name type="scientific">Nonomuraea deserti</name>
    <dbReference type="NCBI Taxonomy" id="1848322"/>
    <lineage>
        <taxon>Bacteria</taxon>
        <taxon>Bacillati</taxon>
        <taxon>Actinomycetota</taxon>
        <taxon>Actinomycetes</taxon>
        <taxon>Streptosporangiales</taxon>
        <taxon>Streptosporangiaceae</taxon>
        <taxon>Nonomuraea</taxon>
    </lineage>
</organism>
<dbReference type="Proteomes" id="UP000295258">
    <property type="component" value="Unassembled WGS sequence"/>
</dbReference>
<dbReference type="PANTHER" id="PTHR10443">
    <property type="entry name" value="MICROSOMAL DIPEPTIDASE"/>
    <property type="match status" value="1"/>
</dbReference>
<gene>
    <name evidence="1" type="ORF">E1292_30090</name>
</gene>
<dbReference type="InterPro" id="IPR008257">
    <property type="entry name" value="Pept_M19"/>
</dbReference>
<dbReference type="Pfam" id="PF01244">
    <property type="entry name" value="Peptidase_M19"/>
    <property type="match status" value="1"/>
</dbReference>
<name>A0A4R4VJB5_9ACTN</name>
<dbReference type="GO" id="GO:0006508">
    <property type="term" value="P:proteolysis"/>
    <property type="evidence" value="ECO:0007669"/>
    <property type="project" value="InterPro"/>
</dbReference>
<dbReference type="SUPFAM" id="SSF51556">
    <property type="entry name" value="Metallo-dependent hydrolases"/>
    <property type="match status" value="1"/>
</dbReference>
<evidence type="ECO:0000313" key="1">
    <source>
        <dbReference type="EMBL" id="TDC99959.1"/>
    </source>
</evidence>
<proteinExistence type="predicted"/>